<comment type="caution">
    <text evidence="2">The sequence shown here is derived from an EMBL/GenBank/DDBJ whole genome shotgun (WGS) entry which is preliminary data.</text>
</comment>
<feature type="domain" description="EAL" evidence="1">
    <location>
        <begin position="1"/>
        <end position="228"/>
    </location>
</feature>
<name>A0A822WKG9_9ENTR</name>
<dbReference type="EMBL" id="FJZI01000001">
    <property type="protein sequence ID" value="CZX01318.1"/>
    <property type="molecule type" value="Genomic_DNA"/>
</dbReference>
<proteinExistence type="predicted"/>
<organism evidence="2 3">
    <name type="scientific">Enterobacter bugandensis</name>
    <dbReference type="NCBI Taxonomy" id="881260"/>
    <lineage>
        <taxon>Bacteria</taxon>
        <taxon>Pseudomonadati</taxon>
        <taxon>Pseudomonadota</taxon>
        <taxon>Gammaproteobacteria</taxon>
        <taxon>Enterobacterales</taxon>
        <taxon>Enterobacteriaceae</taxon>
        <taxon>Enterobacter</taxon>
    </lineage>
</organism>
<dbReference type="SMART" id="SM00052">
    <property type="entry name" value="EAL"/>
    <property type="match status" value="1"/>
</dbReference>
<evidence type="ECO:0000313" key="3">
    <source>
        <dbReference type="Proteomes" id="UP000076063"/>
    </source>
</evidence>
<dbReference type="InterPro" id="IPR001633">
    <property type="entry name" value="EAL_dom"/>
</dbReference>
<protein>
    <submittedName>
        <fullName evidence="2">Diguanylate phosphodiesterase</fullName>
    </submittedName>
</protein>
<evidence type="ECO:0000313" key="2">
    <source>
        <dbReference type="EMBL" id="CZX01318.1"/>
    </source>
</evidence>
<gene>
    <name evidence="2" type="ORF">SAMEA2273372_00228</name>
</gene>
<dbReference type="RefSeq" id="WP_063153875.1">
    <property type="nucleotide sequence ID" value="NZ_FJZI01000001.1"/>
</dbReference>
<dbReference type="Proteomes" id="UP000076063">
    <property type="component" value="Unassembled WGS sequence"/>
</dbReference>
<dbReference type="PROSITE" id="PS50883">
    <property type="entry name" value="EAL"/>
    <property type="match status" value="1"/>
</dbReference>
<reference evidence="2 3" key="1">
    <citation type="submission" date="2016-03" db="EMBL/GenBank/DDBJ databases">
        <authorList>
            <consortium name="Pathogen Informatics"/>
        </authorList>
    </citation>
    <scope>NUCLEOTIDE SEQUENCE [LARGE SCALE GENOMIC DNA]</scope>
    <source>
        <strain evidence="3">e1527</strain>
    </source>
</reference>
<sequence>MLINSLLEHAICGVRFQPIYSSQEKKIKAWEMLSTLRQGIDCETFFEKMSLSASSRLLRWQLRIIPLCEEDGDYFINVPARLLCQSELVSEILPSLRSGIVIEVQDPCNFILLTNEERESFDIMHQRIKKTGAKIWLDDVRSEHLAPLGERICIFDGVKVDKKSLWENRLTPRALQSMIAYCAMMVDQVLIEGIENNELFSLAQNTGCNLMQGFLWPEKKLSIDYVSV</sequence>
<dbReference type="Pfam" id="PF00563">
    <property type="entry name" value="EAL"/>
    <property type="match status" value="1"/>
</dbReference>
<dbReference type="AlphaFoldDB" id="A0A822WKG9"/>
<dbReference type="Gene3D" id="3.20.20.450">
    <property type="entry name" value="EAL domain"/>
    <property type="match status" value="1"/>
</dbReference>
<dbReference type="InterPro" id="IPR035919">
    <property type="entry name" value="EAL_sf"/>
</dbReference>
<accession>A0A822WKG9</accession>
<evidence type="ECO:0000259" key="1">
    <source>
        <dbReference type="PROSITE" id="PS50883"/>
    </source>
</evidence>
<dbReference type="SUPFAM" id="SSF141868">
    <property type="entry name" value="EAL domain-like"/>
    <property type="match status" value="1"/>
</dbReference>